<name>A0A1G4BP53_9PEZI</name>
<organism evidence="1 2">
    <name type="scientific">Colletotrichum orchidophilum</name>
    <dbReference type="NCBI Taxonomy" id="1209926"/>
    <lineage>
        <taxon>Eukaryota</taxon>
        <taxon>Fungi</taxon>
        <taxon>Dikarya</taxon>
        <taxon>Ascomycota</taxon>
        <taxon>Pezizomycotina</taxon>
        <taxon>Sordariomycetes</taxon>
        <taxon>Hypocreomycetidae</taxon>
        <taxon>Glomerellales</taxon>
        <taxon>Glomerellaceae</taxon>
        <taxon>Colletotrichum</taxon>
    </lineage>
</organism>
<evidence type="ECO:0000313" key="1">
    <source>
        <dbReference type="EMBL" id="OHF03097.1"/>
    </source>
</evidence>
<dbReference type="RefSeq" id="XP_022480235.1">
    <property type="nucleotide sequence ID" value="XM_022613136.1"/>
</dbReference>
<keyword evidence="2" id="KW-1185">Reference proteome</keyword>
<reference evidence="1 2" key="1">
    <citation type="submission" date="2016-09" db="EMBL/GenBank/DDBJ databases">
        <authorList>
            <person name="Capua I."/>
            <person name="De Benedictis P."/>
            <person name="Joannis T."/>
            <person name="Lombin L.H."/>
            <person name="Cattoli G."/>
        </authorList>
    </citation>
    <scope>NUCLEOTIDE SEQUENCE [LARGE SCALE GENOMIC DNA]</scope>
    <source>
        <strain evidence="1 2">IMI 309357</strain>
    </source>
</reference>
<dbReference type="Proteomes" id="UP000176998">
    <property type="component" value="Unassembled WGS sequence"/>
</dbReference>
<accession>A0A1G4BP53</accession>
<dbReference type="GeneID" id="34554646"/>
<sequence>MMGNISFSLVRQRPEVVCLWMSELWTLLVWIRPSLAQE</sequence>
<comment type="caution">
    <text evidence="1">The sequence shown here is derived from an EMBL/GenBank/DDBJ whole genome shotgun (WGS) entry which is preliminary data.</text>
</comment>
<dbReference type="OrthoDB" id="10439619at2759"/>
<gene>
    <name evidence="1" type="ORF">CORC01_01481</name>
</gene>
<dbReference type="EMBL" id="MJBS01000008">
    <property type="protein sequence ID" value="OHF03097.1"/>
    <property type="molecule type" value="Genomic_DNA"/>
</dbReference>
<evidence type="ECO:0000313" key="2">
    <source>
        <dbReference type="Proteomes" id="UP000176998"/>
    </source>
</evidence>
<protein>
    <submittedName>
        <fullName evidence="1">Uncharacterized protein</fullName>
    </submittedName>
</protein>
<dbReference type="AlphaFoldDB" id="A0A1G4BP53"/>
<proteinExistence type="predicted"/>